<dbReference type="Gene3D" id="3.20.20.510">
    <property type="entry name" value="Uncharacterised protein PF12979, DUF3863"/>
    <property type="match status" value="1"/>
</dbReference>
<name>A0A9D2KKW3_9FIRM</name>
<gene>
    <name evidence="1" type="ORF">H9798_08710</name>
</gene>
<reference evidence="1" key="1">
    <citation type="journal article" date="2021" name="PeerJ">
        <title>Extensive microbial diversity within the chicken gut microbiome revealed by metagenomics and culture.</title>
        <authorList>
            <person name="Gilroy R."/>
            <person name="Ravi A."/>
            <person name="Getino M."/>
            <person name="Pursley I."/>
            <person name="Horton D.L."/>
            <person name="Alikhan N.F."/>
            <person name="Baker D."/>
            <person name="Gharbi K."/>
            <person name="Hall N."/>
            <person name="Watson M."/>
            <person name="Adriaenssens E.M."/>
            <person name="Foster-Nyarko E."/>
            <person name="Jarju S."/>
            <person name="Secka A."/>
            <person name="Antonio M."/>
            <person name="Oren A."/>
            <person name="Chaudhuri R.R."/>
            <person name="La Ragione R."/>
            <person name="Hildebrand F."/>
            <person name="Pallen M.J."/>
        </authorList>
    </citation>
    <scope>NUCLEOTIDE SEQUENCE</scope>
    <source>
        <strain evidence="1">ChiSjej2B20-11307</strain>
    </source>
</reference>
<protein>
    <submittedName>
        <fullName evidence="1">Uncharacterized protein</fullName>
    </submittedName>
</protein>
<organism evidence="1 2">
    <name type="scientific">Candidatus Mediterraneibacter pullicola</name>
    <dbReference type="NCBI Taxonomy" id="2838682"/>
    <lineage>
        <taxon>Bacteria</taxon>
        <taxon>Bacillati</taxon>
        <taxon>Bacillota</taxon>
        <taxon>Clostridia</taxon>
        <taxon>Lachnospirales</taxon>
        <taxon>Lachnospiraceae</taxon>
        <taxon>Mediterraneibacter</taxon>
    </lineage>
</organism>
<dbReference type="Proteomes" id="UP000824223">
    <property type="component" value="Unassembled WGS sequence"/>
</dbReference>
<evidence type="ECO:0000313" key="1">
    <source>
        <dbReference type="EMBL" id="HJA07202.1"/>
    </source>
</evidence>
<sequence length="617" mass="70778">MDKFIVNIIHRPEMVPEYAEKVTGHGKEEDIGREALLTESLDIFKFQQETAHKNGLKTTIHMTYASLFNEEAIRIAKEDHEKYGDEIALSLLGLPCEQFREKYKTKDFCIWMFSIEDKKSIVDDVFGKFYDIFGFYPESTGSYYMDAELTNYIKEKYPTVKCAIATCWEEGPKAYHTCNNSWYTLFDGGPWNPWIPSKENTHAPAANEQEDSGIVAIPHLSRDLLACYDGNGSNFGTHPQNVLRGMIYDTKTWEFPYLYNIIDQYRALGQYNNGYAYNMMFVGPGWLNKMGRWEAPYELLKKSYEDGMAYYGKLKKEGVLDDMTMAEFADYYRQKKTYTEPECALWKDILYGSDKQLFWYCDPYMRACVNIDQGGAIVDLRPYAAKLKWEVGIGTKHVQDASYPFLIQEKYRAGYFTHYAGEGTVRSAKLTYKGEEVDLCLCRTKAHFSEKDMGDGKKKRILTLDPVDIEFYDLTLKLQTRVIFAEGSSDIQIERTILEMSDPSAKVELNEYMVACYGTTEYPEDMAGITLTCTKDGEEKSISYEYKCREEELEGAQSVSAVIPAIETKVSMRTDKGSAKGYVREGYAFSPMFTLGYSAEVSDKEVVSTWLNLEKAN</sequence>
<reference evidence="1" key="2">
    <citation type="submission" date="2021-04" db="EMBL/GenBank/DDBJ databases">
        <authorList>
            <person name="Gilroy R."/>
        </authorList>
    </citation>
    <scope>NUCLEOTIDE SEQUENCE</scope>
    <source>
        <strain evidence="1">ChiSjej2B20-11307</strain>
    </source>
</reference>
<proteinExistence type="predicted"/>
<dbReference type="EMBL" id="DXAK01000044">
    <property type="protein sequence ID" value="HJA07202.1"/>
    <property type="molecule type" value="Genomic_DNA"/>
</dbReference>
<dbReference type="AlphaFoldDB" id="A0A9D2KKW3"/>
<comment type="caution">
    <text evidence="1">The sequence shown here is derived from an EMBL/GenBank/DDBJ whole genome shotgun (WGS) entry which is preliminary data.</text>
</comment>
<accession>A0A9D2KKW3</accession>
<evidence type="ECO:0000313" key="2">
    <source>
        <dbReference type="Proteomes" id="UP000824223"/>
    </source>
</evidence>